<protein>
    <submittedName>
        <fullName evidence="2">Uncharacterized protein</fullName>
    </submittedName>
</protein>
<dbReference type="AlphaFoldDB" id="A0A9W6BVJ4"/>
<evidence type="ECO:0000313" key="2">
    <source>
        <dbReference type="EMBL" id="GLC59003.1"/>
    </source>
</evidence>
<gene>
    <name evidence="2" type="primary">PLESTB002186</name>
    <name evidence="2" type="ORF">PLESTB_001431900</name>
</gene>
<evidence type="ECO:0000256" key="1">
    <source>
        <dbReference type="SAM" id="MobiDB-lite"/>
    </source>
</evidence>
<keyword evidence="3" id="KW-1185">Reference proteome</keyword>
<accession>A0A9W6BVJ4</accession>
<sequence>MGQHQRQKQQQHQQQQQQQQQQKQQQAGPSQVCVPAENAHAWAAGADRPPPGSRSGRFPRRYIHYCF</sequence>
<proteinExistence type="predicted"/>
<dbReference type="EMBL" id="BRXU01000025">
    <property type="protein sequence ID" value="GLC59003.1"/>
    <property type="molecule type" value="Genomic_DNA"/>
</dbReference>
<name>A0A9W6BVJ4_9CHLO</name>
<feature type="region of interest" description="Disordered" evidence="1">
    <location>
        <begin position="1"/>
        <end position="60"/>
    </location>
</feature>
<comment type="caution">
    <text evidence="2">The sequence shown here is derived from an EMBL/GenBank/DDBJ whole genome shotgun (WGS) entry which is preliminary data.</text>
</comment>
<reference evidence="2 3" key="1">
    <citation type="journal article" date="2023" name="Commun. Biol.">
        <title>Reorganization of the ancestral sex-determining regions during the evolution of trioecy in Pleodorina starrii.</title>
        <authorList>
            <person name="Takahashi K."/>
            <person name="Suzuki S."/>
            <person name="Kawai-Toyooka H."/>
            <person name="Yamamoto K."/>
            <person name="Hamaji T."/>
            <person name="Ootsuki R."/>
            <person name="Yamaguchi H."/>
            <person name="Kawachi M."/>
            <person name="Higashiyama T."/>
            <person name="Nozaki H."/>
        </authorList>
    </citation>
    <scope>NUCLEOTIDE SEQUENCE [LARGE SCALE GENOMIC DNA]</scope>
    <source>
        <strain evidence="2 3">NIES-4479</strain>
    </source>
</reference>
<dbReference type="Proteomes" id="UP001165080">
    <property type="component" value="Unassembled WGS sequence"/>
</dbReference>
<organism evidence="2 3">
    <name type="scientific">Pleodorina starrii</name>
    <dbReference type="NCBI Taxonomy" id="330485"/>
    <lineage>
        <taxon>Eukaryota</taxon>
        <taxon>Viridiplantae</taxon>
        <taxon>Chlorophyta</taxon>
        <taxon>core chlorophytes</taxon>
        <taxon>Chlorophyceae</taxon>
        <taxon>CS clade</taxon>
        <taxon>Chlamydomonadales</taxon>
        <taxon>Volvocaceae</taxon>
        <taxon>Pleodorina</taxon>
    </lineage>
</organism>
<evidence type="ECO:0000313" key="3">
    <source>
        <dbReference type="Proteomes" id="UP001165080"/>
    </source>
</evidence>
<feature type="compositionally biased region" description="Low complexity" evidence="1">
    <location>
        <begin position="10"/>
        <end position="26"/>
    </location>
</feature>